<keyword evidence="7 9" id="KW-0472">Membrane</keyword>
<organism evidence="12 13">
    <name type="scientific">Phytophthora fragariaefolia</name>
    <dbReference type="NCBI Taxonomy" id="1490495"/>
    <lineage>
        <taxon>Eukaryota</taxon>
        <taxon>Sar</taxon>
        <taxon>Stramenopiles</taxon>
        <taxon>Oomycota</taxon>
        <taxon>Peronosporomycetes</taxon>
        <taxon>Peronosporales</taxon>
        <taxon>Peronosporaceae</taxon>
        <taxon>Phytophthora</taxon>
    </lineage>
</organism>
<dbReference type="GO" id="GO:0005524">
    <property type="term" value="F:ATP binding"/>
    <property type="evidence" value="ECO:0007669"/>
    <property type="project" value="UniProtKB-KW"/>
</dbReference>
<evidence type="ECO:0000259" key="11">
    <source>
        <dbReference type="PROSITE" id="PS50893"/>
    </source>
</evidence>
<dbReference type="PANTHER" id="PTHR48041:SF2">
    <property type="entry name" value="ATP-DEPENDENT PERMEASE-RELATED"/>
    <property type="match status" value="1"/>
</dbReference>
<accession>A0A9W6Y7V6</accession>
<dbReference type="Proteomes" id="UP001165121">
    <property type="component" value="Unassembled WGS sequence"/>
</dbReference>
<dbReference type="AlphaFoldDB" id="A0A9W6Y7V6"/>
<name>A0A9W6Y7V6_9STRA</name>
<evidence type="ECO:0000256" key="10">
    <source>
        <dbReference type="SAM" id="SignalP"/>
    </source>
</evidence>
<dbReference type="EMBL" id="BSXT01004705">
    <property type="protein sequence ID" value="GMF58663.1"/>
    <property type="molecule type" value="Genomic_DNA"/>
</dbReference>
<evidence type="ECO:0000256" key="7">
    <source>
        <dbReference type="ARBA" id="ARBA00023136"/>
    </source>
</evidence>
<dbReference type="GO" id="GO:0016020">
    <property type="term" value="C:membrane"/>
    <property type="evidence" value="ECO:0007669"/>
    <property type="project" value="UniProtKB-SubCell"/>
</dbReference>
<feature type="transmembrane region" description="Helical" evidence="9">
    <location>
        <begin position="657"/>
        <end position="679"/>
    </location>
</feature>
<feature type="region of interest" description="Disordered" evidence="8">
    <location>
        <begin position="579"/>
        <end position="613"/>
    </location>
</feature>
<dbReference type="InterPro" id="IPR017871">
    <property type="entry name" value="ABC_transporter-like_CS"/>
</dbReference>
<dbReference type="Pfam" id="PF00005">
    <property type="entry name" value="ABC_tran"/>
    <property type="match status" value="1"/>
</dbReference>
<dbReference type="OrthoDB" id="66620at2759"/>
<evidence type="ECO:0000256" key="8">
    <source>
        <dbReference type="SAM" id="MobiDB-lite"/>
    </source>
</evidence>
<evidence type="ECO:0000313" key="12">
    <source>
        <dbReference type="EMBL" id="GMF58663.1"/>
    </source>
</evidence>
<reference evidence="12" key="1">
    <citation type="submission" date="2023-04" db="EMBL/GenBank/DDBJ databases">
        <title>Phytophthora fragariaefolia NBRC 109709.</title>
        <authorList>
            <person name="Ichikawa N."/>
            <person name="Sato H."/>
            <person name="Tonouchi N."/>
        </authorList>
    </citation>
    <scope>NUCLEOTIDE SEQUENCE</scope>
    <source>
        <strain evidence="12">NBRC 109709</strain>
    </source>
</reference>
<evidence type="ECO:0000256" key="9">
    <source>
        <dbReference type="SAM" id="Phobius"/>
    </source>
</evidence>
<dbReference type="InterPro" id="IPR003593">
    <property type="entry name" value="AAA+_ATPase"/>
</dbReference>
<dbReference type="GO" id="GO:0140359">
    <property type="term" value="F:ABC-type transporter activity"/>
    <property type="evidence" value="ECO:0007669"/>
    <property type="project" value="InterPro"/>
</dbReference>
<feature type="transmembrane region" description="Helical" evidence="9">
    <location>
        <begin position="742"/>
        <end position="759"/>
    </location>
</feature>
<dbReference type="Pfam" id="PF01061">
    <property type="entry name" value="ABC2_membrane"/>
    <property type="match status" value="1"/>
</dbReference>
<dbReference type="InterPro" id="IPR013525">
    <property type="entry name" value="ABC2_TM"/>
</dbReference>
<evidence type="ECO:0000256" key="3">
    <source>
        <dbReference type="ARBA" id="ARBA00022692"/>
    </source>
</evidence>
<keyword evidence="10" id="KW-0732">Signal</keyword>
<keyword evidence="4" id="KW-0547">Nucleotide-binding</keyword>
<comment type="subcellular location">
    <subcellularLocation>
        <location evidence="1">Membrane</location>
        <topology evidence="1">Multi-pass membrane protein</topology>
    </subcellularLocation>
</comment>
<feature type="transmembrane region" description="Helical" evidence="9">
    <location>
        <begin position="800"/>
        <end position="819"/>
    </location>
</feature>
<dbReference type="PROSITE" id="PS00211">
    <property type="entry name" value="ABC_TRANSPORTER_1"/>
    <property type="match status" value="1"/>
</dbReference>
<keyword evidence="5" id="KW-0067">ATP-binding</keyword>
<feature type="transmembrane region" description="Helical" evidence="9">
    <location>
        <begin position="691"/>
        <end position="712"/>
    </location>
</feature>
<evidence type="ECO:0000256" key="6">
    <source>
        <dbReference type="ARBA" id="ARBA00022989"/>
    </source>
</evidence>
<evidence type="ECO:0000256" key="1">
    <source>
        <dbReference type="ARBA" id="ARBA00004141"/>
    </source>
</evidence>
<feature type="compositionally biased region" description="Polar residues" evidence="8">
    <location>
        <begin position="579"/>
        <end position="607"/>
    </location>
</feature>
<evidence type="ECO:0000256" key="2">
    <source>
        <dbReference type="ARBA" id="ARBA00022448"/>
    </source>
</evidence>
<evidence type="ECO:0000256" key="5">
    <source>
        <dbReference type="ARBA" id="ARBA00022840"/>
    </source>
</evidence>
<evidence type="ECO:0000313" key="13">
    <source>
        <dbReference type="Proteomes" id="UP001165121"/>
    </source>
</evidence>
<dbReference type="SUPFAM" id="SSF52540">
    <property type="entry name" value="P-loop containing nucleoside triphosphate hydrolases"/>
    <property type="match status" value="1"/>
</dbReference>
<dbReference type="PROSITE" id="PS50893">
    <property type="entry name" value="ABC_TRANSPORTER_2"/>
    <property type="match status" value="1"/>
</dbReference>
<proteinExistence type="predicted"/>
<feature type="compositionally biased region" description="Low complexity" evidence="8">
    <location>
        <begin position="228"/>
        <end position="247"/>
    </location>
</feature>
<dbReference type="GO" id="GO:0016887">
    <property type="term" value="F:ATP hydrolysis activity"/>
    <property type="evidence" value="ECO:0007669"/>
    <property type="project" value="InterPro"/>
</dbReference>
<evidence type="ECO:0000256" key="4">
    <source>
        <dbReference type="ARBA" id="ARBA00022741"/>
    </source>
</evidence>
<keyword evidence="2" id="KW-0813">Transport</keyword>
<dbReference type="InterPro" id="IPR050352">
    <property type="entry name" value="ABCG_transporters"/>
</dbReference>
<protein>
    <submittedName>
        <fullName evidence="12">Unnamed protein product</fullName>
    </submittedName>
</protein>
<feature type="transmembrane region" description="Helical" evidence="9">
    <location>
        <begin position="771"/>
        <end position="793"/>
    </location>
</feature>
<feature type="region of interest" description="Disordered" evidence="8">
    <location>
        <begin position="228"/>
        <end position="250"/>
    </location>
</feature>
<gene>
    <name evidence="12" type="ORF">Pfra01_002526200</name>
</gene>
<comment type="caution">
    <text evidence="12">The sequence shown here is derived from an EMBL/GenBank/DDBJ whole genome shotgun (WGS) entry which is preliminary data.</text>
</comment>
<dbReference type="Gene3D" id="3.40.50.300">
    <property type="entry name" value="P-loop containing nucleotide triphosphate hydrolases"/>
    <property type="match status" value="1"/>
</dbReference>
<keyword evidence="13" id="KW-1185">Reference proteome</keyword>
<dbReference type="SMART" id="SM00382">
    <property type="entry name" value="AAA"/>
    <property type="match status" value="1"/>
</dbReference>
<feature type="domain" description="ABC transporter" evidence="11">
    <location>
        <begin position="306"/>
        <end position="556"/>
    </location>
</feature>
<keyword evidence="3 9" id="KW-0812">Transmembrane</keyword>
<feature type="signal peptide" evidence="10">
    <location>
        <begin position="1"/>
        <end position="20"/>
    </location>
</feature>
<dbReference type="InterPro" id="IPR003439">
    <property type="entry name" value="ABC_transporter-like_ATP-bd"/>
</dbReference>
<dbReference type="InterPro" id="IPR027417">
    <property type="entry name" value="P-loop_NTPase"/>
</dbReference>
<dbReference type="PANTHER" id="PTHR48041">
    <property type="entry name" value="ABC TRANSPORTER G FAMILY MEMBER 28"/>
    <property type="match status" value="1"/>
</dbReference>
<keyword evidence="6 9" id="KW-1133">Transmembrane helix</keyword>
<sequence>MCSPRSSLLLVAALLPLAWASSSSSSIATVENCDSDYEQLNASTGECECLDGFSGLGCRMCSASDDSDSSDTCSANLGSGYSCVSGFTYDATSLGKTYTCSLSPALQALFPGGALDVSCERDEDGDANCAAAVYKEKETVNSVHVIDCNMTQCSFATGSTDGECELIECKCGPECSSMTKTLVEGSLSGKPAKIQVKTGTEELSIVIEGSPLPLSATCSASACERAGGSADSTESSGSSALATTGSGDDSSDTEGVGLAVVACAVLAAMLLLSFCACCCPVGARRGQQDDLETELLKANSRAANTLEFRNLSCFAVGDKQSGEQKCILNRISGSASCGQVLGLLGPSGSGKTTLLNALAAVKNGDSNFSGELLLDGKKLSKGYRRVAAYVQQDDSLYSTLTVRECITYSAQLRLPTSMSESAKSAMVDRVIAELNLGHVAGSKIGSVAGSSTERGVSGGERRRVSIGMELVTSPQILILDEPTSGLDSSSAHAVVQLVKELASHDRIVILSIHQPSARSFLLLDKIMLLGKGELLYSGSPADSKPHFQNLGFKCPDNENIADFLLDIATDTNNFPMIQSQDAESSDRSAASITVGSGSQNQKISPRTGSPAYEAESSPFVMEEDSKRGMLASTQSLLIEIRVLFARTALNILRHRSLLVQHVVLSLVLALFGGLIFNNVTDDLAGFQNRTGAFYFILTFFGFASMSAMDLFIGERPIFLRETGAMYYGAFSYFMAKATLDALLLRVLPATLFASIFYWIMGLQATAECFLIFLLTLVLFNVAAGSICLLVGVLAKRVGSANLSATVVLLIMLLFGGFLLNSQTMPGSVGWLKHLSIFSYAFEILMCNELKGLILSFDAPGYPAVPVYGEVYLKTLGMDYTNRYYDIAALALIAIVLQLLAFVFLTMQVPSHHKMTAYENNGTVTTQPGKEEVYEACSSGHNKLLHLVNTETFYFLMVIDAGCVPPTRGISGQLHQRDIGRFGQVLQIKCRAVAEESSGFYVLCDLMWTEWVFNHCIM</sequence>
<feature type="transmembrane region" description="Helical" evidence="9">
    <location>
        <begin position="883"/>
        <end position="904"/>
    </location>
</feature>
<feature type="chain" id="PRO_5040975867" evidence="10">
    <location>
        <begin position="21"/>
        <end position="1017"/>
    </location>
</feature>